<dbReference type="SUPFAM" id="SSF55729">
    <property type="entry name" value="Acyl-CoA N-acyltransferases (Nat)"/>
    <property type="match status" value="1"/>
</dbReference>
<dbReference type="KEGG" id="kra:Krad_4555"/>
<dbReference type="GO" id="GO:0055091">
    <property type="term" value="P:phospholipid homeostasis"/>
    <property type="evidence" value="ECO:0007669"/>
    <property type="project" value="TreeGrafter"/>
</dbReference>
<evidence type="ECO:0000256" key="4">
    <source>
        <dbReference type="ARBA" id="ARBA00022989"/>
    </source>
</evidence>
<dbReference type="Proteomes" id="UP000001116">
    <property type="component" value="Plasmid pKRAD01"/>
</dbReference>
<keyword evidence="3" id="KW-0812">Transmembrane</keyword>
<dbReference type="EMBL" id="CP000751">
    <property type="protein sequence ID" value="ABS06014.1"/>
    <property type="molecule type" value="Genomic_DNA"/>
</dbReference>
<dbReference type="GO" id="GO:0005886">
    <property type="term" value="C:plasma membrane"/>
    <property type="evidence" value="ECO:0007669"/>
    <property type="project" value="UniProtKB-SubCell"/>
</dbReference>
<protein>
    <recommendedName>
        <fullName evidence="6">Phosphatidylglycerol lysyltransferase C-terminal domain-containing protein</fullName>
    </recommendedName>
</protein>
<keyword evidence="2" id="KW-1003">Cell membrane</keyword>
<dbReference type="PANTHER" id="PTHR34697">
    <property type="entry name" value="PHOSPHATIDYLGLYCEROL LYSYLTRANSFERASE"/>
    <property type="match status" value="1"/>
</dbReference>
<evidence type="ECO:0000256" key="3">
    <source>
        <dbReference type="ARBA" id="ARBA00022692"/>
    </source>
</evidence>
<dbReference type="HOGENOM" id="CLU_052461_0_0_11"/>
<keyword evidence="8" id="KW-1185">Reference proteome</keyword>
<dbReference type="GO" id="GO:0016755">
    <property type="term" value="F:aminoacyltransferase activity"/>
    <property type="evidence" value="ECO:0007669"/>
    <property type="project" value="TreeGrafter"/>
</dbReference>
<dbReference type="InterPro" id="IPR024320">
    <property type="entry name" value="LPG_synthase_C"/>
</dbReference>
<feature type="domain" description="Phosphatidylglycerol lysyltransferase C-terminal" evidence="6">
    <location>
        <begin position="32"/>
        <end position="318"/>
    </location>
</feature>
<keyword evidence="4" id="KW-1133">Transmembrane helix</keyword>
<dbReference type="InterPro" id="IPR016181">
    <property type="entry name" value="Acyl_CoA_acyltransferase"/>
</dbReference>
<dbReference type="Pfam" id="PF09924">
    <property type="entry name" value="LPG_synthase_C"/>
    <property type="match status" value="1"/>
</dbReference>
<dbReference type="PANTHER" id="PTHR34697:SF2">
    <property type="entry name" value="PHOSPHATIDYLGLYCEROL LYSYLTRANSFERASE"/>
    <property type="match status" value="1"/>
</dbReference>
<dbReference type="AlphaFoldDB" id="A6WGS5"/>
<dbReference type="InterPro" id="IPR051211">
    <property type="entry name" value="PG_lysyltransferase"/>
</dbReference>
<geneLocation type="plasmid" evidence="7 8">
    <name>pKRAD01</name>
</geneLocation>
<reference evidence="8" key="1">
    <citation type="journal article" date="2008" name="PLoS ONE">
        <title>Survival in nuclear waste, extreme resistance, and potential applications gleaned from the genome sequence of Kineococcus radiotolerans SRS30216.</title>
        <authorList>
            <person name="Bagwell C.E."/>
            <person name="Bhat S."/>
            <person name="Hawkins G.M."/>
            <person name="Smith B.W."/>
            <person name="Biswas T."/>
            <person name="Hoover T.R."/>
            <person name="Saunders E."/>
            <person name="Han C.S."/>
            <person name="Tsodikov O.V."/>
            <person name="Shimkets L.J."/>
        </authorList>
    </citation>
    <scope>NUCLEOTIDE SEQUENCE [LARGE SCALE GENOMIC DNA]</scope>
    <source>
        <strain evidence="8">ATCC BAA-149 / DSM 14245 / SRS30216</strain>
    </source>
</reference>
<gene>
    <name evidence="7" type="ordered locus">Krad_4555</name>
</gene>
<proteinExistence type="predicted"/>
<keyword evidence="5" id="KW-0472">Membrane</keyword>
<name>A6WGS5_KINRD</name>
<evidence type="ECO:0000256" key="1">
    <source>
        <dbReference type="ARBA" id="ARBA00004651"/>
    </source>
</evidence>
<evidence type="ECO:0000313" key="7">
    <source>
        <dbReference type="EMBL" id="ABS06014.1"/>
    </source>
</evidence>
<accession>A6WGS5</accession>
<keyword evidence="7" id="KW-0614">Plasmid</keyword>
<dbReference type="RefSeq" id="WP_012002008.1">
    <property type="nucleotide sequence ID" value="NC_009806.1"/>
</dbReference>
<organism evidence="7 8">
    <name type="scientific">Kineococcus radiotolerans (strain ATCC BAA-149 / DSM 14245 / SRS30216)</name>
    <dbReference type="NCBI Taxonomy" id="266940"/>
    <lineage>
        <taxon>Bacteria</taxon>
        <taxon>Bacillati</taxon>
        <taxon>Actinomycetota</taxon>
        <taxon>Actinomycetes</taxon>
        <taxon>Kineosporiales</taxon>
        <taxon>Kineosporiaceae</taxon>
        <taxon>Kineococcus</taxon>
    </lineage>
</organism>
<evidence type="ECO:0000313" key="8">
    <source>
        <dbReference type="Proteomes" id="UP000001116"/>
    </source>
</evidence>
<evidence type="ECO:0000256" key="5">
    <source>
        <dbReference type="ARBA" id="ARBA00023136"/>
    </source>
</evidence>
<evidence type="ECO:0000256" key="2">
    <source>
        <dbReference type="ARBA" id="ARBA00022475"/>
    </source>
</evidence>
<evidence type="ECO:0000259" key="6">
    <source>
        <dbReference type="Pfam" id="PF09924"/>
    </source>
</evidence>
<comment type="subcellular location">
    <subcellularLocation>
        <location evidence="1">Cell membrane</location>
        <topology evidence="1">Multi-pass membrane protein</topology>
    </subcellularLocation>
</comment>
<sequence>MLGDRILASAALGPQVACEQVMARVSAVVARSRRCTAHLAFTGDKRFHFSPSGAAFLMYQVEGRSWVVMGDPVGDPADFPELVRSFVGEIDRHGGRPVFYNVLPDHADLYRACGLTLAKLGEEAVVPLEGFTLAGKSKVNLRNCRNKSQRLGLSVDFVAPEDVAPLLPALREVSDAWLTHRNGKEKRFSLGAFDEDYVSRFPLVVVRQEGRIIAFATLWVGGDGHEVQVDLMRRLPDGPRTVMTYLFVECILWAGENGFTSFNLGMAPLSGLRTGTGPSLWNRLGHLLWTHGEQFYNFQGLRTFKQGFSPEWRTCYVAAPGELALPNAMVDVATLVGGGIRGVVHS</sequence>